<evidence type="ECO:0000313" key="3">
    <source>
        <dbReference type="Proteomes" id="UP000078561"/>
    </source>
</evidence>
<evidence type="ECO:0000313" key="2">
    <source>
        <dbReference type="EMBL" id="SAL98575.1"/>
    </source>
</evidence>
<dbReference type="AlphaFoldDB" id="A0A163J7I7"/>
<organism evidence="2">
    <name type="scientific">Absidia glauca</name>
    <name type="common">Pin mould</name>
    <dbReference type="NCBI Taxonomy" id="4829"/>
    <lineage>
        <taxon>Eukaryota</taxon>
        <taxon>Fungi</taxon>
        <taxon>Fungi incertae sedis</taxon>
        <taxon>Mucoromycota</taxon>
        <taxon>Mucoromycotina</taxon>
        <taxon>Mucoromycetes</taxon>
        <taxon>Mucorales</taxon>
        <taxon>Cunninghamellaceae</taxon>
        <taxon>Absidia</taxon>
    </lineage>
</organism>
<protein>
    <submittedName>
        <fullName evidence="2">Uncharacterized protein</fullName>
    </submittedName>
</protein>
<dbReference type="EMBL" id="LT552246">
    <property type="protein sequence ID" value="SAL98575.1"/>
    <property type="molecule type" value="Genomic_DNA"/>
</dbReference>
<reference evidence="2" key="1">
    <citation type="submission" date="2016-04" db="EMBL/GenBank/DDBJ databases">
        <authorList>
            <person name="Evans L.H."/>
            <person name="Alamgir A."/>
            <person name="Owens N."/>
            <person name="Weber N.D."/>
            <person name="Virtaneva K."/>
            <person name="Barbian K."/>
            <person name="Babar A."/>
            <person name="Rosenke K."/>
        </authorList>
    </citation>
    <scope>NUCLEOTIDE SEQUENCE [LARGE SCALE GENOMIC DNA]</scope>
    <source>
        <strain evidence="2">CBS 101.48</strain>
    </source>
</reference>
<proteinExistence type="predicted"/>
<keyword evidence="3" id="KW-1185">Reference proteome</keyword>
<sequence>MNTPPPELETEPAHHDEDDAVEQNEDRPESPHGEESDASQIESEDDQEGMSHECVCTHPSHVIQDSRGRVWVDEEDEDIGSVLASDSEESDIVD</sequence>
<dbReference type="InParanoid" id="A0A163J7I7"/>
<gene>
    <name evidence="2" type="primary">ABSGL_04126.1 scaffold 5122</name>
</gene>
<feature type="region of interest" description="Disordered" evidence="1">
    <location>
        <begin position="1"/>
        <end position="73"/>
    </location>
</feature>
<evidence type="ECO:0000256" key="1">
    <source>
        <dbReference type="SAM" id="MobiDB-lite"/>
    </source>
</evidence>
<dbReference type="Proteomes" id="UP000078561">
    <property type="component" value="Unassembled WGS sequence"/>
</dbReference>
<name>A0A163J7I7_ABSGL</name>
<accession>A0A163J7I7</accession>
<feature type="compositionally biased region" description="Basic and acidic residues" evidence="1">
    <location>
        <begin position="24"/>
        <end position="35"/>
    </location>
</feature>